<feature type="transmembrane region" description="Helical" evidence="1">
    <location>
        <begin position="1001"/>
        <end position="1023"/>
    </location>
</feature>
<keyword evidence="2" id="KW-0732">Signal</keyword>
<keyword evidence="3" id="KW-1185">Reference proteome</keyword>
<dbReference type="InterPro" id="IPR012334">
    <property type="entry name" value="Pectin_lyas_fold"/>
</dbReference>
<keyword evidence="1" id="KW-0472">Membrane</keyword>
<dbReference type="InterPro" id="IPR011050">
    <property type="entry name" value="Pectin_lyase_fold/virulence"/>
</dbReference>
<dbReference type="Proteomes" id="UP000001554">
    <property type="component" value="Chromosome 7"/>
</dbReference>
<dbReference type="KEGG" id="bfo:118419235"/>
<reference evidence="3" key="1">
    <citation type="journal article" date="2020" name="Nat. Ecol. Evol.">
        <title>Deeply conserved synteny resolves early events in vertebrate evolution.</title>
        <authorList>
            <person name="Simakov O."/>
            <person name="Marletaz F."/>
            <person name="Yue J.X."/>
            <person name="O'Connell B."/>
            <person name="Jenkins J."/>
            <person name="Brandt A."/>
            <person name="Calef R."/>
            <person name="Tung C.H."/>
            <person name="Huang T.K."/>
            <person name="Schmutz J."/>
            <person name="Satoh N."/>
            <person name="Yu J.K."/>
            <person name="Putnam N.H."/>
            <person name="Green R.E."/>
            <person name="Rokhsar D.S."/>
        </authorList>
    </citation>
    <scope>NUCLEOTIDE SEQUENCE [LARGE SCALE GENOMIC DNA]</scope>
    <source>
        <strain evidence="3">S238N-H82</strain>
    </source>
</reference>
<evidence type="ECO:0000313" key="4">
    <source>
        <dbReference type="RefSeq" id="XP_035681477.1"/>
    </source>
</evidence>
<feature type="transmembrane region" description="Helical" evidence="1">
    <location>
        <begin position="1035"/>
        <end position="1057"/>
    </location>
</feature>
<dbReference type="AlphaFoldDB" id="A0A9J7LFJ0"/>
<feature type="transmembrane region" description="Helical" evidence="1">
    <location>
        <begin position="875"/>
        <end position="897"/>
    </location>
</feature>
<protein>
    <submittedName>
        <fullName evidence="4">Uncharacterized protein LOC118419235</fullName>
    </submittedName>
</protein>
<feature type="transmembrane region" description="Helical" evidence="1">
    <location>
        <begin position="651"/>
        <end position="679"/>
    </location>
</feature>
<sequence length="1157" mass="128963">MKAVVLSMVLWLSWDVVHVTGSEWYVSRIRGSDIEDCLHPHLPCRTIRRAVKIARSGDVINVEPSSTSNDVYIECVSSPISISMNLTLRSLEWKNTIFKDYNTSSRVGKRAIVDCRGGRLAFDINNCSESNGSCKVKFIGFVFQNVTTAVNIADMNLDIVSSTFQCVRNESEKMFPHWKYCIHIYGSNSSSVFVTIRDSEFQNLAIGALKASDTKYLELSNVKFSSSSPTKPPNFERPTFSLVDLLFFYTRSADVVIRDCDFWNNTNYVADIYARATSSEQYISFAITNSRFNFSVNQTSKLCYPMALYLWQPKQSVDYKGGVEVSVQNCSFLNHPATVFHLQQNNDYGPRFDVEIHVEDSLFTFIQSEAQQDKCKLERQQSHIQVEKSKIMFSNCKFVKKTDLNRVLHLTWADTVVQGCTFDSKEARGGNLIYSTGGNLRLENTSIMSANSSQNNIGDVLYTIGPGSLEMVNTVITVAHNIPGNLIFAAVEMGRLVWNGSSLVCPQGYGTESLTSRGSTSFSAATLFLSCIPCPSGHYSVDSGLYAGGMMNSSDVTLSCQECPYGAQCDGRTISSLPNFWGTVVRNSTLGRIEMVLCPPGYCCAATPCENFDTCSNNRTGTMCGECLDGFTLQLYSARCVPVEDCRHKDFWISVGLVSFSIGTLFVLYLMGYGIPACCKNLSKKKSKTRLAAHVHFHSSIWSSFTKACAAVPKGALLFSVFYFYQTLSLLLEGDRFDLVDGDLDSWIRSVLQFFNLRIPYSPPILCPFVDMTAADKLLLELLLYVAVLYVILLLLAVVLYMTTLCCCRRNSLTRDAHGEKMPLKYRIARASTSVASLSQTNIALSCFYLLHCTNLDSHKVFYYNGNVPCDALRWWQIAAIAVLCVQTVPFIVVIFLRPFCHRRYGIGLVGELLAYHFPVGFIGFVFVKAVCGNRQKQRPDQQRQRGLKFVTNYVDSAYETTTDEAAHVNPKCAFQAADFLLRFLIITMNVFTKWSPLTRAMGNFLLTTLYLLLVFFVSPYGYTVLNVCAKVCSVVLNFAAGSQIMYAGFHQAGFVWTRPGFPFYPVSILLGHTTTVLQIGGPFLAVLVVTIGWLFHSETDAEIELVGLVSDGAERRELVMSSLGSVNVTPAYGETTPLVVRKRSDIPRKTENSDSS</sequence>
<organism evidence="3 4">
    <name type="scientific">Branchiostoma floridae</name>
    <name type="common">Florida lancelet</name>
    <name type="synonym">Amphioxus</name>
    <dbReference type="NCBI Taxonomy" id="7739"/>
    <lineage>
        <taxon>Eukaryota</taxon>
        <taxon>Metazoa</taxon>
        <taxon>Chordata</taxon>
        <taxon>Cephalochordata</taxon>
        <taxon>Leptocardii</taxon>
        <taxon>Amphioxiformes</taxon>
        <taxon>Branchiostomatidae</taxon>
        <taxon>Branchiostoma</taxon>
    </lineage>
</organism>
<dbReference type="RefSeq" id="XP_035681477.1">
    <property type="nucleotide sequence ID" value="XM_035825584.1"/>
</dbReference>
<keyword evidence="1" id="KW-0812">Transmembrane</keyword>
<dbReference type="OrthoDB" id="5956805at2759"/>
<dbReference type="SUPFAM" id="SSF51126">
    <property type="entry name" value="Pectin lyase-like"/>
    <property type="match status" value="1"/>
</dbReference>
<dbReference type="OMA" id="PINAREH"/>
<accession>A0A9J7LFJ0</accession>
<feature type="transmembrane region" description="Helical" evidence="1">
    <location>
        <begin position="782"/>
        <end position="807"/>
    </location>
</feature>
<dbReference type="GeneID" id="118419235"/>
<reference evidence="4" key="2">
    <citation type="submission" date="2025-08" db="UniProtKB">
        <authorList>
            <consortium name="RefSeq"/>
        </authorList>
    </citation>
    <scope>IDENTIFICATION</scope>
    <source>
        <strain evidence="4">S238N-H82</strain>
        <tissue evidence="4">Testes</tissue>
    </source>
</reference>
<proteinExistence type="predicted"/>
<feature type="transmembrane region" description="Helical" evidence="1">
    <location>
        <begin position="828"/>
        <end position="851"/>
    </location>
</feature>
<evidence type="ECO:0000313" key="3">
    <source>
        <dbReference type="Proteomes" id="UP000001554"/>
    </source>
</evidence>
<feature type="chain" id="PRO_5039914602" evidence="2">
    <location>
        <begin position="22"/>
        <end position="1157"/>
    </location>
</feature>
<name>A0A9J7LFJ0_BRAFL</name>
<evidence type="ECO:0000256" key="2">
    <source>
        <dbReference type="SAM" id="SignalP"/>
    </source>
</evidence>
<dbReference type="Gene3D" id="2.160.20.10">
    <property type="entry name" value="Single-stranded right-handed beta-helix, Pectin lyase-like"/>
    <property type="match status" value="1"/>
</dbReference>
<evidence type="ECO:0000256" key="1">
    <source>
        <dbReference type="SAM" id="Phobius"/>
    </source>
</evidence>
<feature type="transmembrane region" description="Helical" evidence="1">
    <location>
        <begin position="909"/>
        <end position="928"/>
    </location>
</feature>
<feature type="signal peptide" evidence="2">
    <location>
        <begin position="1"/>
        <end position="21"/>
    </location>
</feature>
<feature type="transmembrane region" description="Helical" evidence="1">
    <location>
        <begin position="700"/>
        <end position="725"/>
    </location>
</feature>
<feature type="transmembrane region" description="Helical" evidence="1">
    <location>
        <begin position="1077"/>
        <end position="1096"/>
    </location>
</feature>
<gene>
    <name evidence="4" type="primary">LOC118419235</name>
</gene>
<keyword evidence="1" id="KW-1133">Transmembrane helix</keyword>